<feature type="transmembrane region" description="Helical" evidence="6">
    <location>
        <begin position="95"/>
        <end position="114"/>
    </location>
</feature>
<proteinExistence type="inferred from homology"/>
<dbReference type="EnsemblMetazoa" id="AARA014161-RA">
    <property type="protein sequence ID" value="AARA014161-PA"/>
    <property type="gene ID" value="AARA014161"/>
</dbReference>
<feature type="transmembrane region" description="Helical" evidence="6">
    <location>
        <begin position="184"/>
        <end position="205"/>
    </location>
</feature>
<evidence type="ECO:0000256" key="4">
    <source>
        <dbReference type="ARBA" id="ARBA00022989"/>
    </source>
</evidence>
<evidence type="ECO:0000256" key="5">
    <source>
        <dbReference type="ARBA" id="ARBA00023136"/>
    </source>
</evidence>
<accession>A0A182IF91</accession>
<dbReference type="GO" id="GO:0050909">
    <property type="term" value="P:sensory perception of taste"/>
    <property type="evidence" value="ECO:0007669"/>
    <property type="project" value="InterPro"/>
</dbReference>
<feature type="transmembrane region" description="Helical" evidence="6">
    <location>
        <begin position="259"/>
        <end position="281"/>
    </location>
</feature>
<keyword evidence="5 6" id="KW-0472">Membrane</keyword>
<keyword evidence="6" id="KW-0807">Transducer</keyword>
<keyword evidence="2 6" id="KW-1003">Cell membrane</keyword>
<keyword evidence="6" id="KW-0675">Receptor</keyword>
<dbReference type="InterPro" id="IPR013604">
    <property type="entry name" value="7TM_chemorcpt"/>
</dbReference>
<comment type="caution">
    <text evidence="6">Lacks conserved residue(s) required for the propagation of feature annotation.</text>
</comment>
<comment type="subcellular location">
    <subcellularLocation>
        <location evidence="1 6">Cell membrane</location>
        <topology evidence="1 6">Multi-pass membrane protein</topology>
    </subcellularLocation>
</comment>
<dbReference type="Pfam" id="PF08395">
    <property type="entry name" value="7tm_7"/>
    <property type="match status" value="2"/>
</dbReference>
<dbReference type="GO" id="GO:0007165">
    <property type="term" value="P:signal transduction"/>
    <property type="evidence" value="ECO:0007669"/>
    <property type="project" value="UniProtKB-KW"/>
</dbReference>
<feature type="transmembrane region" description="Helical" evidence="6">
    <location>
        <begin position="58"/>
        <end position="75"/>
    </location>
</feature>
<sequence length="426" mass="49732">MYRRSVAVVMLLNESLNVYSSMEVLYWILRLFGYAPFRLQLDADTPDRDAFGTWRTKLYTISFGLVYTLAFIKFMSELKHTGFSASMIEGKGERMYFTFNFFTTMYGVVNGYAVRDKIEKMLYKLHAVDQKISQWKRNVDHRRFYRNVWAGVYLIAIVLLIYIYGTIITCQLHESSCNMQILFVFIYLLFVNSYALMMLQCTAFMEIIRTRYKLINGCFRCLLVQNVHDTFRPFYYLLKVTGLAPFRLNSQPSNDRKELYCDFGYSASFICVYSYAIYGYLFTTNTGHLYISKIVAVMENGYMFCEFMVTNVAIIFGLVLRNRVLEIFVQLAEIDEQLNVLRLPIKHNRQHRLLTVLCSIVLGSFLFLLLVTISTVTSRLESFDTPALDVAALAISSFCFLLQIVQFTVMVLLVLSRYQTINELFR</sequence>
<dbReference type="AlphaFoldDB" id="A0A182IF91"/>
<feature type="transmembrane region" description="Helical" evidence="6">
    <location>
        <begin position="353"/>
        <end position="373"/>
    </location>
</feature>
<evidence type="ECO:0000256" key="6">
    <source>
        <dbReference type="RuleBase" id="RU363108"/>
    </source>
</evidence>
<name>A0A182IF91_ANOAR</name>
<feature type="transmembrane region" description="Helical" evidence="6">
    <location>
        <begin position="301"/>
        <end position="320"/>
    </location>
</feature>
<feature type="transmembrane region" description="Helical" evidence="6">
    <location>
        <begin position="144"/>
        <end position="164"/>
    </location>
</feature>
<evidence type="ECO:0000256" key="3">
    <source>
        <dbReference type="ARBA" id="ARBA00022692"/>
    </source>
</evidence>
<keyword evidence="8" id="KW-1185">Reference proteome</keyword>
<comment type="function">
    <text evidence="6">Gustatory receptor which mediates acceptance or avoidance behavior, depending on its substrates.</text>
</comment>
<keyword evidence="4 6" id="KW-1133">Transmembrane helix</keyword>
<dbReference type="Proteomes" id="UP000075840">
    <property type="component" value="Unassembled WGS sequence"/>
</dbReference>
<protein>
    <recommendedName>
        <fullName evidence="6">Gustatory receptor</fullName>
    </recommendedName>
</protein>
<dbReference type="EMBL" id="APCN01000814">
    <property type="status" value="NOT_ANNOTATED_CDS"/>
    <property type="molecule type" value="Genomic_DNA"/>
</dbReference>
<reference evidence="7" key="1">
    <citation type="submission" date="2022-08" db="UniProtKB">
        <authorList>
            <consortium name="EnsemblMetazoa"/>
        </authorList>
    </citation>
    <scope>IDENTIFICATION</scope>
    <source>
        <strain evidence="7">Dongola</strain>
    </source>
</reference>
<feature type="transmembrane region" description="Helical" evidence="6">
    <location>
        <begin position="393"/>
        <end position="416"/>
    </location>
</feature>
<dbReference type="VEuPathDB" id="VectorBase:AARA21_010729"/>
<keyword evidence="3 6" id="KW-0812">Transmembrane</keyword>
<organism evidence="7 8">
    <name type="scientific">Anopheles arabiensis</name>
    <name type="common">Mosquito</name>
    <dbReference type="NCBI Taxonomy" id="7173"/>
    <lineage>
        <taxon>Eukaryota</taxon>
        <taxon>Metazoa</taxon>
        <taxon>Ecdysozoa</taxon>
        <taxon>Arthropoda</taxon>
        <taxon>Hexapoda</taxon>
        <taxon>Insecta</taxon>
        <taxon>Pterygota</taxon>
        <taxon>Neoptera</taxon>
        <taxon>Endopterygota</taxon>
        <taxon>Diptera</taxon>
        <taxon>Nematocera</taxon>
        <taxon>Culicoidea</taxon>
        <taxon>Culicidae</taxon>
        <taxon>Anophelinae</taxon>
        <taxon>Anopheles</taxon>
    </lineage>
</organism>
<evidence type="ECO:0000256" key="1">
    <source>
        <dbReference type="ARBA" id="ARBA00004651"/>
    </source>
</evidence>
<evidence type="ECO:0000256" key="2">
    <source>
        <dbReference type="ARBA" id="ARBA00022475"/>
    </source>
</evidence>
<evidence type="ECO:0000313" key="7">
    <source>
        <dbReference type="EnsemblMetazoa" id="AARA014161-PA"/>
    </source>
</evidence>
<dbReference type="GO" id="GO:0005886">
    <property type="term" value="C:plasma membrane"/>
    <property type="evidence" value="ECO:0007669"/>
    <property type="project" value="UniProtKB-SubCell"/>
</dbReference>
<comment type="similarity">
    <text evidence="6">Belongs to the insect chemoreceptor superfamily. Gustatory receptor (GR) family.</text>
</comment>
<dbReference type="VEuPathDB" id="VectorBase:AARA014161"/>
<evidence type="ECO:0000313" key="8">
    <source>
        <dbReference type="Proteomes" id="UP000075840"/>
    </source>
</evidence>